<accession>A0A7J9IKL8</accession>
<evidence type="ECO:0000313" key="1">
    <source>
        <dbReference type="EMBL" id="MBA0822656.1"/>
    </source>
</evidence>
<gene>
    <name evidence="1" type="ORF">Goarm_019443</name>
</gene>
<keyword evidence="2" id="KW-1185">Reference proteome</keyword>
<dbReference type="EMBL" id="JABFAE010000002">
    <property type="protein sequence ID" value="MBA0822656.1"/>
    <property type="molecule type" value="Genomic_DNA"/>
</dbReference>
<comment type="caution">
    <text evidence="1">The sequence shown here is derived from an EMBL/GenBank/DDBJ whole genome shotgun (WGS) entry which is preliminary data.</text>
</comment>
<reference evidence="1 2" key="1">
    <citation type="journal article" date="2019" name="Genome Biol. Evol.">
        <title>Insights into the evolution of the New World diploid cottons (Gossypium, subgenus Houzingenia) based on genome sequencing.</title>
        <authorList>
            <person name="Grover C.E."/>
            <person name="Arick M.A. 2nd"/>
            <person name="Thrash A."/>
            <person name="Conover J.L."/>
            <person name="Sanders W.S."/>
            <person name="Peterson D.G."/>
            <person name="Frelichowski J.E."/>
            <person name="Scheffler J.A."/>
            <person name="Scheffler B.E."/>
            <person name="Wendel J.F."/>
        </authorList>
    </citation>
    <scope>NUCLEOTIDE SEQUENCE [LARGE SCALE GENOMIC DNA]</scope>
    <source>
        <strain evidence="1">6</strain>
        <tissue evidence="1">Leaf</tissue>
    </source>
</reference>
<name>A0A7J9IKL8_9ROSI</name>
<evidence type="ECO:0000313" key="2">
    <source>
        <dbReference type="Proteomes" id="UP000593575"/>
    </source>
</evidence>
<organism evidence="1 2">
    <name type="scientific">Gossypium armourianum</name>
    <dbReference type="NCBI Taxonomy" id="34283"/>
    <lineage>
        <taxon>Eukaryota</taxon>
        <taxon>Viridiplantae</taxon>
        <taxon>Streptophyta</taxon>
        <taxon>Embryophyta</taxon>
        <taxon>Tracheophyta</taxon>
        <taxon>Spermatophyta</taxon>
        <taxon>Magnoliopsida</taxon>
        <taxon>eudicotyledons</taxon>
        <taxon>Gunneridae</taxon>
        <taxon>Pentapetalae</taxon>
        <taxon>rosids</taxon>
        <taxon>malvids</taxon>
        <taxon>Malvales</taxon>
        <taxon>Malvaceae</taxon>
        <taxon>Malvoideae</taxon>
        <taxon>Gossypium</taxon>
    </lineage>
</organism>
<dbReference type="Proteomes" id="UP000593575">
    <property type="component" value="Unassembled WGS sequence"/>
</dbReference>
<feature type="non-terminal residue" evidence="1">
    <location>
        <position position="24"/>
    </location>
</feature>
<sequence>MLIGTVLQTTILLFVMLRATWRKE</sequence>
<proteinExistence type="predicted"/>
<dbReference type="AlphaFoldDB" id="A0A7J9IKL8"/>
<protein>
    <submittedName>
        <fullName evidence="1">Uncharacterized protein</fullName>
    </submittedName>
</protein>